<evidence type="ECO:0000313" key="1">
    <source>
        <dbReference type="EMBL" id="MDY3561784.1"/>
    </source>
</evidence>
<comment type="caution">
    <text evidence="1">The sequence shown here is derived from an EMBL/GenBank/DDBJ whole genome shotgun (WGS) entry which is preliminary data.</text>
</comment>
<dbReference type="Proteomes" id="UP001272242">
    <property type="component" value="Unassembled WGS sequence"/>
</dbReference>
<accession>A0ABU5F3L4</accession>
<sequence>MADPTPEPARDRDAESRLFEERLEQNGQLVDVAADEDTSKLPATVTHVRYPDGTVKRIRFNSSGYPGRR</sequence>
<keyword evidence="2" id="KW-1185">Reference proteome</keyword>
<name>A0ABU5F3L4_9BACT</name>
<dbReference type="EMBL" id="JAXBLV010000200">
    <property type="protein sequence ID" value="MDY3561784.1"/>
    <property type="molecule type" value="Genomic_DNA"/>
</dbReference>
<organism evidence="1 2">
    <name type="scientific">Gemmata algarum</name>
    <dbReference type="NCBI Taxonomy" id="2975278"/>
    <lineage>
        <taxon>Bacteria</taxon>
        <taxon>Pseudomonadati</taxon>
        <taxon>Planctomycetota</taxon>
        <taxon>Planctomycetia</taxon>
        <taxon>Gemmatales</taxon>
        <taxon>Gemmataceae</taxon>
        <taxon>Gemmata</taxon>
    </lineage>
</organism>
<reference evidence="2" key="1">
    <citation type="journal article" date="2023" name="Mar. Drugs">
        <title>Gemmata algarum, a Novel Planctomycete Isolated from an Algal Mat, Displays Antimicrobial Activity.</title>
        <authorList>
            <person name="Kumar G."/>
            <person name="Kallscheuer N."/>
            <person name="Kashif M."/>
            <person name="Ahamad S."/>
            <person name="Jagadeeshwari U."/>
            <person name="Pannikurungottu S."/>
            <person name="Haufschild T."/>
            <person name="Kabuu M."/>
            <person name="Sasikala C."/>
            <person name="Jogler C."/>
            <person name="Ramana C."/>
        </authorList>
    </citation>
    <scope>NUCLEOTIDE SEQUENCE [LARGE SCALE GENOMIC DNA]</scope>
    <source>
        <strain evidence="2">JC673</strain>
    </source>
</reference>
<evidence type="ECO:0000313" key="2">
    <source>
        <dbReference type="Proteomes" id="UP001272242"/>
    </source>
</evidence>
<dbReference type="RefSeq" id="WP_320688133.1">
    <property type="nucleotide sequence ID" value="NZ_JAXBLV010000200.1"/>
</dbReference>
<protein>
    <submittedName>
        <fullName evidence="1">Uncharacterized protein</fullName>
    </submittedName>
</protein>
<proteinExistence type="predicted"/>
<gene>
    <name evidence="1" type="ORF">R5W23_003212</name>
</gene>